<dbReference type="InterPro" id="IPR014914">
    <property type="entry name" value="RES_dom"/>
</dbReference>
<sequence>MVEASTTRLPYEGLHLSYHTVPAGTVLHRVHASRFGSVQYNPTGVGNARFSPLTAVNGKVVPTLYAGSTFNCAALETVFHDVPHEPGYKFLQQDRLRGLQYSQIQTKAALRLVDLSSKALRLLGVKRNELVDMDADRYLYTRQWAAAIHAQAHEAQGLRWVSRQDDEAMAVMLFGDRIKQSHLTVRQAGRDILEDPEVFDRLLDLAERIGVCLTR</sequence>
<protein>
    <submittedName>
        <fullName evidence="2">RES family NAD+ phosphorylase</fullName>
    </submittedName>
</protein>
<evidence type="ECO:0000259" key="1">
    <source>
        <dbReference type="SMART" id="SM00953"/>
    </source>
</evidence>
<reference evidence="2 3" key="1">
    <citation type="submission" date="2020-03" db="EMBL/GenBank/DDBJ databases">
        <authorList>
            <person name="Wang L."/>
            <person name="He N."/>
            <person name="Li Y."/>
            <person name="Fang Y."/>
            <person name="Zhang F."/>
        </authorList>
    </citation>
    <scope>NUCLEOTIDE SEQUENCE [LARGE SCALE GENOMIC DNA]</scope>
    <source>
        <strain evidence="3">hsmgli-8</strain>
    </source>
</reference>
<keyword evidence="3" id="KW-1185">Reference proteome</keyword>
<accession>A0ABX0YBB7</accession>
<evidence type="ECO:0000313" key="3">
    <source>
        <dbReference type="Proteomes" id="UP000746535"/>
    </source>
</evidence>
<feature type="domain" description="RES" evidence="1">
    <location>
        <begin position="42"/>
        <end position="186"/>
    </location>
</feature>
<dbReference type="EMBL" id="JAAVJI010000001">
    <property type="protein sequence ID" value="NJO99568.1"/>
    <property type="molecule type" value="Genomic_DNA"/>
</dbReference>
<name>A0ABX0YBB7_9PSED</name>
<dbReference type="Pfam" id="PF08808">
    <property type="entry name" value="RES"/>
    <property type="match status" value="1"/>
</dbReference>
<comment type="caution">
    <text evidence="2">The sequence shown here is derived from an EMBL/GenBank/DDBJ whole genome shotgun (WGS) entry which is preliminary data.</text>
</comment>
<dbReference type="SMART" id="SM00953">
    <property type="entry name" value="RES"/>
    <property type="match status" value="1"/>
</dbReference>
<gene>
    <name evidence="2" type="ORF">HBH25_01630</name>
</gene>
<dbReference type="RefSeq" id="WP_168080841.1">
    <property type="nucleotide sequence ID" value="NZ_JAAVJI010000001.1"/>
</dbReference>
<organism evidence="2 3">
    <name type="scientific">Pseudomonas quercus</name>
    <dbReference type="NCBI Taxonomy" id="2722792"/>
    <lineage>
        <taxon>Bacteria</taxon>
        <taxon>Pseudomonadati</taxon>
        <taxon>Pseudomonadota</taxon>
        <taxon>Gammaproteobacteria</taxon>
        <taxon>Pseudomonadales</taxon>
        <taxon>Pseudomonadaceae</taxon>
        <taxon>Pseudomonas</taxon>
    </lineage>
</organism>
<evidence type="ECO:0000313" key="2">
    <source>
        <dbReference type="EMBL" id="NJO99568.1"/>
    </source>
</evidence>
<dbReference type="Proteomes" id="UP000746535">
    <property type="component" value="Unassembled WGS sequence"/>
</dbReference>
<proteinExistence type="predicted"/>